<accession>A0A815XI47</accession>
<dbReference type="AlphaFoldDB" id="A0A815XI47"/>
<sequence>SSSSSIITDILPSTNIYGEKRPLISPIHHPLASVHKKIKRSGTITIDD</sequence>
<evidence type="ECO:0000313" key="2">
    <source>
        <dbReference type="Proteomes" id="UP000663845"/>
    </source>
</evidence>
<name>A0A815XI47_9BILA</name>
<proteinExistence type="predicted"/>
<dbReference type="EMBL" id="CAJNOG010006208">
    <property type="protein sequence ID" value="CAF1558103.1"/>
    <property type="molecule type" value="Genomic_DNA"/>
</dbReference>
<gene>
    <name evidence="1" type="ORF">JYZ213_LOCUS46721</name>
</gene>
<dbReference type="Proteomes" id="UP000663845">
    <property type="component" value="Unassembled WGS sequence"/>
</dbReference>
<organism evidence="1 2">
    <name type="scientific">Adineta steineri</name>
    <dbReference type="NCBI Taxonomy" id="433720"/>
    <lineage>
        <taxon>Eukaryota</taxon>
        <taxon>Metazoa</taxon>
        <taxon>Spiralia</taxon>
        <taxon>Gnathifera</taxon>
        <taxon>Rotifera</taxon>
        <taxon>Eurotatoria</taxon>
        <taxon>Bdelloidea</taxon>
        <taxon>Adinetida</taxon>
        <taxon>Adinetidae</taxon>
        <taxon>Adineta</taxon>
    </lineage>
</organism>
<feature type="non-terminal residue" evidence="1">
    <location>
        <position position="1"/>
    </location>
</feature>
<evidence type="ECO:0000313" key="1">
    <source>
        <dbReference type="EMBL" id="CAF1558103.1"/>
    </source>
</evidence>
<comment type="caution">
    <text evidence="1">The sequence shown here is derived from an EMBL/GenBank/DDBJ whole genome shotgun (WGS) entry which is preliminary data.</text>
</comment>
<reference evidence="1" key="1">
    <citation type="submission" date="2021-02" db="EMBL/GenBank/DDBJ databases">
        <authorList>
            <person name="Nowell W R."/>
        </authorList>
    </citation>
    <scope>NUCLEOTIDE SEQUENCE</scope>
</reference>
<protein>
    <submittedName>
        <fullName evidence="1">Uncharacterized protein</fullName>
    </submittedName>
</protein>